<comment type="caution">
    <text evidence="2">The sequence shown here is derived from an EMBL/GenBank/DDBJ whole genome shotgun (WGS) entry which is preliminary data.</text>
</comment>
<sequence>MQFGSSFRSEGAEYVVPPRAIDVRLLTPRNRQFGLRYEQARCESEESPRGQDGGCHALRDLGGRGSTLGHHLG</sequence>
<organism evidence="2 3">
    <name type="scientific">Pleurodeles waltl</name>
    <name type="common">Iberian ribbed newt</name>
    <dbReference type="NCBI Taxonomy" id="8319"/>
    <lineage>
        <taxon>Eukaryota</taxon>
        <taxon>Metazoa</taxon>
        <taxon>Chordata</taxon>
        <taxon>Craniata</taxon>
        <taxon>Vertebrata</taxon>
        <taxon>Euteleostomi</taxon>
        <taxon>Amphibia</taxon>
        <taxon>Batrachia</taxon>
        <taxon>Caudata</taxon>
        <taxon>Salamandroidea</taxon>
        <taxon>Salamandridae</taxon>
        <taxon>Pleurodelinae</taxon>
        <taxon>Pleurodeles</taxon>
    </lineage>
</organism>
<reference evidence="2" key="1">
    <citation type="journal article" date="2022" name="bioRxiv">
        <title>Sequencing and chromosome-scale assembly of the giantPleurodeles waltlgenome.</title>
        <authorList>
            <person name="Brown T."/>
            <person name="Elewa A."/>
            <person name="Iarovenko S."/>
            <person name="Subramanian E."/>
            <person name="Araus A.J."/>
            <person name="Petzold A."/>
            <person name="Susuki M."/>
            <person name="Suzuki K.-i.T."/>
            <person name="Hayashi T."/>
            <person name="Toyoda A."/>
            <person name="Oliveira C."/>
            <person name="Osipova E."/>
            <person name="Leigh N.D."/>
            <person name="Simon A."/>
            <person name="Yun M.H."/>
        </authorList>
    </citation>
    <scope>NUCLEOTIDE SEQUENCE</scope>
    <source>
        <strain evidence="2">20211129_DDA</strain>
        <tissue evidence="2">Liver</tissue>
    </source>
</reference>
<gene>
    <name evidence="2" type="ORF">NDU88_000161</name>
</gene>
<feature type="region of interest" description="Disordered" evidence="1">
    <location>
        <begin position="41"/>
        <end position="73"/>
    </location>
</feature>
<keyword evidence="3" id="KW-1185">Reference proteome</keyword>
<dbReference type="Proteomes" id="UP001066276">
    <property type="component" value="Chromosome 3_2"/>
</dbReference>
<proteinExistence type="predicted"/>
<name>A0AAV7TF16_PLEWA</name>
<dbReference type="AlphaFoldDB" id="A0AAV7TF16"/>
<dbReference type="EMBL" id="JANPWB010000006">
    <property type="protein sequence ID" value="KAJ1174870.1"/>
    <property type="molecule type" value="Genomic_DNA"/>
</dbReference>
<evidence type="ECO:0000256" key="1">
    <source>
        <dbReference type="SAM" id="MobiDB-lite"/>
    </source>
</evidence>
<protein>
    <submittedName>
        <fullName evidence="2">Uncharacterized protein</fullName>
    </submittedName>
</protein>
<accession>A0AAV7TF16</accession>
<evidence type="ECO:0000313" key="3">
    <source>
        <dbReference type="Proteomes" id="UP001066276"/>
    </source>
</evidence>
<evidence type="ECO:0000313" key="2">
    <source>
        <dbReference type="EMBL" id="KAJ1174870.1"/>
    </source>
</evidence>